<proteinExistence type="predicted"/>
<gene>
    <name evidence="2" type="ORF">SFOMI_1499</name>
</gene>
<dbReference type="AlphaFoldDB" id="A0A292ZDN2"/>
<dbReference type="EMBL" id="BEWI01000031">
    <property type="protein sequence ID" value="GAY20969.1"/>
    <property type="molecule type" value="Genomic_DNA"/>
</dbReference>
<dbReference type="Gene3D" id="3.30.870.10">
    <property type="entry name" value="Endonuclease Chain A"/>
    <property type="match status" value="1"/>
</dbReference>
<dbReference type="RefSeq" id="WP_099185687.1">
    <property type="nucleotide sequence ID" value="NZ_BEWI01000031.1"/>
</dbReference>
<reference evidence="2 3" key="2">
    <citation type="journal article" date="2013" name="Environ. Sci. Technol.">
        <title>The 4-tert-butylphenol-utilizing bacterium Sphingobium fuliginis OMI can degrade bisphenols via phenolic ring hydroxylation and meta-cleavage pathway.</title>
        <authorList>
            <person name="Ogata Y."/>
            <person name="Goda S."/>
            <person name="Toyama T."/>
            <person name="Sei K."/>
            <person name="Ike M."/>
        </authorList>
    </citation>
    <scope>NUCLEOTIDE SEQUENCE [LARGE SCALE GENOMIC DNA]</scope>
    <source>
        <strain evidence="2 3">OMI</strain>
    </source>
</reference>
<name>A0A292ZDN2_SPHSA</name>
<evidence type="ECO:0008006" key="4">
    <source>
        <dbReference type="Google" id="ProtNLM"/>
    </source>
</evidence>
<feature type="region of interest" description="Disordered" evidence="1">
    <location>
        <begin position="79"/>
        <end position="103"/>
    </location>
</feature>
<evidence type="ECO:0000256" key="1">
    <source>
        <dbReference type="SAM" id="MobiDB-lite"/>
    </source>
</evidence>
<reference evidence="2 3" key="1">
    <citation type="journal article" date="2013" name="Biodegradation">
        <title>Occurrence of 4-tert-butylphenol (4-t-BP) biodegradation in an aquatic sample caused by the presence of Spirodela polyrrhiza and isolation of a 4-t-BP-utilizing bacterium.</title>
        <authorList>
            <person name="Ogata Y."/>
            <person name="Toyama T."/>
            <person name="Yu N."/>
            <person name="Wang X."/>
            <person name="Sei K."/>
            <person name="Ike M."/>
        </authorList>
    </citation>
    <scope>NUCLEOTIDE SEQUENCE [LARGE SCALE GENOMIC DNA]</scope>
    <source>
        <strain evidence="2 3">OMI</strain>
    </source>
</reference>
<sequence>MKRLFGAGVALHAVDPGTRHLLFHPKLYYIRGKDIERLSIGSANLTLDGLNNNIQARLARITPATRTINLRRSAEQLFGRAKETQRRPVIAEAQRSPLPSKAN</sequence>
<accession>A0A292ZDN2</accession>
<comment type="caution">
    <text evidence="2">The sequence shown here is derived from an EMBL/GenBank/DDBJ whole genome shotgun (WGS) entry which is preliminary data.</text>
</comment>
<evidence type="ECO:0000313" key="2">
    <source>
        <dbReference type="EMBL" id="GAY20969.1"/>
    </source>
</evidence>
<organism evidence="2 3">
    <name type="scientific">Sphingobium fuliginis (strain ATCC 27551)</name>
    <dbReference type="NCBI Taxonomy" id="336203"/>
    <lineage>
        <taxon>Bacteria</taxon>
        <taxon>Pseudomonadati</taxon>
        <taxon>Pseudomonadota</taxon>
        <taxon>Alphaproteobacteria</taxon>
        <taxon>Sphingomonadales</taxon>
        <taxon>Sphingomonadaceae</taxon>
        <taxon>Sphingobium</taxon>
    </lineage>
</organism>
<dbReference type="Proteomes" id="UP000221538">
    <property type="component" value="Unassembled WGS sequence"/>
</dbReference>
<evidence type="ECO:0000313" key="3">
    <source>
        <dbReference type="Proteomes" id="UP000221538"/>
    </source>
</evidence>
<protein>
    <recommendedName>
        <fullName evidence="4">Phospholipase D-like domain-containing protein</fullName>
    </recommendedName>
</protein>
<dbReference type="CDD" id="cd09117">
    <property type="entry name" value="PLDc_Bfil_DEXD_like"/>
    <property type="match status" value="1"/>
</dbReference>
<dbReference type="SUPFAM" id="SSF56024">
    <property type="entry name" value="Phospholipase D/nuclease"/>
    <property type="match status" value="1"/>
</dbReference>